<keyword evidence="3" id="KW-1185">Reference proteome</keyword>
<feature type="chain" id="PRO_5012703141" evidence="1">
    <location>
        <begin position="25"/>
        <end position="1223"/>
    </location>
</feature>
<dbReference type="SUPFAM" id="SSF49452">
    <property type="entry name" value="Starch-binding domain-like"/>
    <property type="match status" value="2"/>
</dbReference>
<dbReference type="OrthoDB" id="48956at2"/>
<dbReference type="Gene3D" id="2.60.40.10">
    <property type="entry name" value="Immunoglobulins"/>
    <property type="match status" value="1"/>
</dbReference>
<dbReference type="AlphaFoldDB" id="A0A1M6K8U8"/>
<gene>
    <name evidence="2" type="ORF">SAMN02745165_02624</name>
</gene>
<dbReference type="EMBL" id="FQZT01000010">
    <property type="protein sequence ID" value="SHJ55386.1"/>
    <property type="molecule type" value="Genomic_DNA"/>
</dbReference>
<dbReference type="RefSeq" id="WP_072909196.1">
    <property type="nucleotide sequence ID" value="NZ_FQZT01000010.1"/>
</dbReference>
<keyword evidence="1" id="KW-0732">Signal</keyword>
<name>A0A1M6K8U8_MALRU</name>
<dbReference type="InterPro" id="IPR013211">
    <property type="entry name" value="LVIVD"/>
</dbReference>
<dbReference type="Proteomes" id="UP000184171">
    <property type="component" value="Unassembled WGS sequence"/>
</dbReference>
<dbReference type="STRING" id="1122189.SAMN02745165_02624"/>
<dbReference type="GO" id="GO:0030246">
    <property type="term" value="F:carbohydrate binding"/>
    <property type="evidence" value="ECO:0007669"/>
    <property type="project" value="InterPro"/>
</dbReference>
<evidence type="ECO:0000256" key="1">
    <source>
        <dbReference type="SAM" id="SignalP"/>
    </source>
</evidence>
<sequence>MKKVGLSGLLCFLLMLLLTGTALAAKPAPSPSGTGILTGKVLIAGTRTAIVGATVTAVGAVETLSATTDSKGVYTMTPLAGGYNVTASADGYISQSFSATVGDGTKTTLNFALSEVIATGGTLTGSVTDAATGLPLVAALVATDHGGYSDATDEQGQYLLDVAAGTYELTVSLDGYQAATLAATVAADETASTDFALTPVSAGLAITSLTASPDSFVEATVTTLSLTAVIDGAPTSYQWIQVSGPKVPLVPAGETASADVSTLEIAAECELVFELTVADASSSVSQTVTVLMQPANMLQYPGLNVQIGGSTTAVARFQYSGTEWCLFNIGTTLKATPVSTTKGAVYELTLPALIYDIEIITYNGGTYALIANGGAGVTVVNIADPAAMSVVSSAPVNYYFDGVIFAEGGGSILYDNIFESDAGPVVALATDGVDLYIGDHDYGIHKTSLANLFADSREADGTLLIDQEVLTVQYAGEHGWGGPFSLKLYGGKLFAGLGALGMGIFDPATLEQTGRYNLYTDEARIEDYEGAMAISQTVASDPVTGDPYLDDFTGMPDYRQVNYEIGTIMHGSGDGDTPWADFEREGKWYYEAVDVDVAQQGARTIAFIAYSLGGVVAVDVTGFESATSSSFLSAPYLGYFVAVPANGPYDTGSQPSSLLPYEGAGMLKESGVLSVDVLGDRVFLTDHFAGMVILSGAATPENWSGDAPPYDNDSDGIPNNNVPEYEDVTSYDMSAWDPTDNESLPWAYYQAPCELATRELKGHGYGLTLMDNIDLTAAGQIDVLECSTGGGFVMVDVTDISAAVMTDRFDISVYFPSTDEIGAAPDGSPSATIAIGHTDGIASTENYIYVSDGPHGITAWKITDDLGYPTDAIHVVGNTIQDEYPIEVNGELIYPASHTVRNVIDASGDYTWALCVGNGLRRVPIADIEAGIGSAGVPALMKLYIEDSFEHNGDWGVVRKFNYQDQAYDVEFLGNYAYVADGTNGLTIYDISKDSTKANSGFFVGNIGYNQGSPLLGTASGIELWTDPATNNRYAVLASGPYGVAVVNVTDVNSMQIVKVFEPIKYENGDLGSADGQAMDLEVIGDIAYYGYDSFGLIAYSMTDLIEPLPDGVDPTELFKKETDGTVLYDYRPEFLGKFKLQEQLGYEDVDGGTVKMAYTEQAGKLYIYAAFGHYGVVKIDYTDPTTPVMLDAVPTANECVDVEIANGRLYVADHGGGLVLFK</sequence>
<feature type="signal peptide" evidence="1">
    <location>
        <begin position="1"/>
        <end position="24"/>
    </location>
</feature>
<organism evidence="2 3">
    <name type="scientific">Malonomonas rubra DSM 5091</name>
    <dbReference type="NCBI Taxonomy" id="1122189"/>
    <lineage>
        <taxon>Bacteria</taxon>
        <taxon>Pseudomonadati</taxon>
        <taxon>Thermodesulfobacteriota</taxon>
        <taxon>Desulfuromonadia</taxon>
        <taxon>Desulfuromonadales</taxon>
        <taxon>Geopsychrobacteraceae</taxon>
        <taxon>Malonomonas</taxon>
    </lineage>
</organism>
<dbReference type="Pfam" id="PF13620">
    <property type="entry name" value="CarboxypepD_reg"/>
    <property type="match status" value="2"/>
</dbReference>
<dbReference type="Pfam" id="PF22352">
    <property type="entry name" value="K319L-like_PKD"/>
    <property type="match status" value="1"/>
</dbReference>
<evidence type="ECO:0000313" key="3">
    <source>
        <dbReference type="Proteomes" id="UP000184171"/>
    </source>
</evidence>
<evidence type="ECO:0000313" key="2">
    <source>
        <dbReference type="EMBL" id="SHJ55386.1"/>
    </source>
</evidence>
<dbReference type="InterPro" id="IPR013784">
    <property type="entry name" value="Carb-bd-like_fold"/>
</dbReference>
<dbReference type="Pfam" id="PF08309">
    <property type="entry name" value="LVIVD"/>
    <property type="match status" value="2"/>
</dbReference>
<protein>
    <submittedName>
        <fullName evidence="2">LVIVD repeat-containing protein</fullName>
    </submittedName>
</protein>
<dbReference type="InterPro" id="IPR013783">
    <property type="entry name" value="Ig-like_fold"/>
</dbReference>
<accession>A0A1M6K8U8</accession>
<dbReference type="Gene3D" id="2.60.40.1120">
    <property type="entry name" value="Carboxypeptidase-like, regulatory domain"/>
    <property type="match status" value="2"/>
</dbReference>
<proteinExistence type="predicted"/>
<reference evidence="2 3" key="1">
    <citation type="submission" date="2016-11" db="EMBL/GenBank/DDBJ databases">
        <authorList>
            <person name="Jaros S."/>
            <person name="Januszkiewicz K."/>
            <person name="Wedrychowicz H."/>
        </authorList>
    </citation>
    <scope>NUCLEOTIDE SEQUENCE [LARGE SCALE GENOMIC DNA]</scope>
    <source>
        <strain evidence="2 3">DSM 5091</strain>
    </source>
</reference>